<dbReference type="InterPro" id="IPR000132">
    <property type="entry name" value="Nitrilase/CN_hydratase_CS"/>
</dbReference>
<dbReference type="InParanoid" id="Q6BTF7"/>
<keyword evidence="4" id="KW-1185">Reference proteome</keyword>
<dbReference type="eggNOG" id="KOG0805">
    <property type="taxonomic scope" value="Eukaryota"/>
</dbReference>
<reference evidence="3 4" key="1">
    <citation type="journal article" date="2004" name="Nature">
        <title>Genome evolution in yeasts.</title>
        <authorList>
            <consortium name="Genolevures"/>
            <person name="Dujon B."/>
            <person name="Sherman D."/>
            <person name="Fischer G."/>
            <person name="Durrens P."/>
            <person name="Casaregola S."/>
            <person name="Lafontaine I."/>
            <person name="de Montigny J."/>
            <person name="Marck C."/>
            <person name="Neuveglise C."/>
            <person name="Talla E."/>
            <person name="Goffard N."/>
            <person name="Frangeul L."/>
            <person name="Aigle M."/>
            <person name="Anthouard V."/>
            <person name="Babour A."/>
            <person name="Barbe V."/>
            <person name="Barnay S."/>
            <person name="Blanchin S."/>
            <person name="Beckerich J.M."/>
            <person name="Beyne E."/>
            <person name="Bleykasten C."/>
            <person name="Boisrame A."/>
            <person name="Boyer J."/>
            <person name="Cattolico L."/>
            <person name="Confanioleri F."/>
            <person name="de Daruvar A."/>
            <person name="Despons L."/>
            <person name="Fabre E."/>
            <person name="Fairhead C."/>
            <person name="Ferry-Dumazet H."/>
            <person name="Groppi A."/>
            <person name="Hantraye F."/>
            <person name="Hennequin C."/>
            <person name="Jauniaux N."/>
            <person name="Joyet P."/>
            <person name="Kachouri R."/>
            <person name="Kerrest A."/>
            <person name="Koszul R."/>
            <person name="Lemaire M."/>
            <person name="Lesur I."/>
            <person name="Ma L."/>
            <person name="Muller H."/>
            <person name="Nicaud J.M."/>
            <person name="Nikolski M."/>
            <person name="Oztas S."/>
            <person name="Ozier-Kalogeropoulos O."/>
            <person name="Pellenz S."/>
            <person name="Potier S."/>
            <person name="Richard G.F."/>
            <person name="Straub M.L."/>
            <person name="Suleau A."/>
            <person name="Swennene D."/>
            <person name="Tekaia F."/>
            <person name="Wesolowski-Louvel M."/>
            <person name="Westhof E."/>
            <person name="Wirth B."/>
            <person name="Zeniou-Meyer M."/>
            <person name="Zivanovic I."/>
            <person name="Bolotin-Fukuhara M."/>
            <person name="Thierry A."/>
            <person name="Bouchier C."/>
            <person name="Caudron B."/>
            <person name="Scarpelli C."/>
            <person name="Gaillardin C."/>
            <person name="Weissenbach J."/>
            <person name="Wincker P."/>
            <person name="Souciet J.L."/>
        </authorList>
    </citation>
    <scope>NUCLEOTIDE SEQUENCE [LARGE SCALE GENOMIC DNA]</scope>
    <source>
        <strain evidence="4">ATCC 36239 / CBS 767 / BCRC 21394 / JCM 1990 / NBRC 0083 / IGC 2968</strain>
    </source>
</reference>
<organism evidence="3 4">
    <name type="scientific">Debaryomyces hansenii (strain ATCC 36239 / CBS 767 / BCRC 21394 / JCM 1990 / NBRC 0083 / IGC 2968)</name>
    <name type="common">Yeast</name>
    <name type="synonym">Torulaspora hansenii</name>
    <dbReference type="NCBI Taxonomy" id="284592"/>
    <lineage>
        <taxon>Eukaryota</taxon>
        <taxon>Fungi</taxon>
        <taxon>Dikarya</taxon>
        <taxon>Ascomycota</taxon>
        <taxon>Saccharomycotina</taxon>
        <taxon>Pichiomycetes</taxon>
        <taxon>Debaryomycetaceae</taxon>
        <taxon>Debaryomyces</taxon>
    </lineage>
</organism>
<evidence type="ECO:0000313" key="4">
    <source>
        <dbReference type="Proteomes" id="UP000000599"/>
    </source>
</evidence>
<dbReference type="Gene3D" id="3.60.110.10">
    <property type="entry name" value="Carbon-nitrogen hydrolase"/>
    <property type="match status" value="1"/>
</dbReference>
<protein>
    <submittedName>
        <fullName evidence="3">DEHA2D00990p</fullName>
    </submittedName>
</protein>
<dbReference type="KEGG" id="dha:DEHA2D00990g"/>
<dbReference type="FunCoup" id="Q6BTF7">
    <property type="interactions" value="773"/>
</dbReference>
<dbReference type="AlphaFoldDB" id="Q6BTF7"/>
<dbReference type="InterPro" id="IPR036526">
    <property type="entry name" value="C-N_Hydrolase_sf"/>
</dbReference>
<evidence type="ECO:0000256" key="1">
    <source>
        <dbReference type="ARBA" id="ARBA00008129"/>
    </source>
</evidence>
<evidence type="ECO:0000259" key="2">
    <source>
        <dbReference type="PROSITE" id="PS50263"/>
    </source>
</evidence>
<dbReference type="HOGENOM" id="CLU_030130_6_1_1"/>
<dbReference type="STRING" id="284592.Q6BTF7"/>
<dbReference type="CDD" id="cd07564">
    <property type="entry name" value="nitrilases_CHs"/>
    <property type="match status" value="1"/>
</dbReference>
<dbReference type="InterPro" id="IPR044149">
    <property type="entry name" value="Nitrilases_CHs"/>
</dbReference>
<name>Q6BTF7_DEBHA</name>
<dbReference type="Pfam" id="PF00795">
    <property type="entry name" value="CN_hydrolase"/>
    <property type="match status" value="1"/>
</dbReference>
<dbReference type="PANTHER" id="PTHR46044:SF1">
    <property type="entry name" value="CN HYDROLASE DOMAIN-CONTAINING PROTEIN"/>
    <property type="match status" value="1"/>
</dbReference>
<gene>
    <name evidence="3" type="ordered locus">DEHA2D00990g</name>
</gene>
<dbReference type="SUPFAM" id="SSF56317">
    <property type="entry name" value="Carbon-nitrogen hydrolase"/>
    <property type="match status" value="1"/>
</dbReference>
<dbReference type="InterPro" id="IPR003010">
    <property type="entry name" value="C-N_Hydrolase"/>
</dbReference>
<dbReference type="PANTHER" id="PTHR46044">
    <property type="entry name" value="NITRILASE"/>
    <property type="match status" value="1"/>
</dbReference>
<dbReference type="EMBL" id="CR382136">
    <property type="protein sequence ID" value="CAG86637.2"/>
    <property type="molecule type" value="Genomic_DNA"/>
</dbReference>
<feature type="domain" description="CN hydrolase" evidence="2">
    <location>
        <begin position="1"/>
        <end position="269"/>
    </location>
</feature>
<comment type="similarity">
    <text evidence="1">Belongs to the carbon-nitrogen hydrolase superfamily. Nitrilase family.</text>
</comment>
<dbReference type="GeneID" id="2901065"/>
<dbReference type="OrthoDB" id="10250282at2759"/>
<proteinExistence type="inferred from homology"/>
<accession>Q6BTF7</accession>
<sequence length="307" mass="33715">MKHNVAALQIGASPLGTKATMEKIMSYESRIKELNVQLVVMPEATIGGYPKGSTFGTYLGYRTQSGREEFAKYHRSAISLPGPETEALSDFSKRTGATLVIGVIEKDGATLYCTMIYIDPEVGYIGKHRKLMPTASERLVWGQGDGSGLITPDNKHLGKLGGAICWENYMPLYRATMYAKGINVYCAPTVDDRDIWKSLMRTIGTEGRLFVISAVQFLPTPEECGLDLPEWEKGKNCINGGSVIVNPYGDIIAGPLTGEEGLLTAEIDLDMIVEARYDLDVTGHYARNDIFKLTVDERPKDGVSFIN</sequence>
<dbReference type="VEuPathDB" id="FungiDB:DEHA2D00990g"/>
<dbReference type="RefSeq" id="XP_458512.2">
    <property type="nucleotide sequence ID" value="XM_458512.1"/>
</dbReference>
<evidence type="ECO:0000313" key="3">
    <source>
        <dbReference type="EMBL" id="CAG86637.2"/>
    </source>
</evidence>
<dbReference type="GO" id="GO:0000257">
    <property type="term" value="F:nitrilase activity"/>
    <property type="evidence" value="ECO:0007669"/>
    <property type="project" value="UniProtKB-ARBA"/>
</dbReference>
<dbReference type="OMA" id="HATEIWV"/>
<dbReference type="Proteomes" id="UP000000599">
    <property type="component" value="Chromosome D"/>
</dbReference>
<dbReference type="PROSITE" id="PS50263">
    <property type="entry name" value="CN_HYDROLASE"/>
    <property type="match status" value="1"/>
</dbReference>
<dbReference type="GO" id="GO:0016836">
    <property type="term" value="F:hydro-lyase activity"/>
    <property type="evidence" value="ECO:0007669"/>
    <property type="project" value="UniProtKB-ARBA"/>
</dbReference>
<dbReference type="PROSITE" id="PS00921">
    <property type="entry name" value="NITRIL_CHT_2"/>
    <property type="match status" value="1"/>
</dbReference>